<keyword evidence="9" id="KW-0175">Coiled coil</keyword>
<evidence type="ECO:0000259" key="12">
    <source>
        <dbReference type="Pfam" id="PF02518"/>
    </source>
</evidence>
<dbReference type="CDD" id="cd16917">
    <property type="entry name" value="HATPase_UhpB-NarQ-NarX-like"/>
    <property type="match status" value="1"/>
</dbReference>
<organism evidence="14 15">
    <name type="scientific">Pseudonocardia thermophila</name>
    <dbReference type="NCBI Taxonomy" id="1848"/>
    <lineage>
        <taxon>Bacteria</taxon>
        <taxon>Bacillati</taxon>
        <taxon>Actinomycetota</taxon>
        <taxon>Actinomycetes</taxon>
        <taxon>Pseudonocardiales</taxon>
        <taxon>Pseudonocardiaceae</taxon>
        <taxon>Pseudonocardia</taxon>
    </lineage>
</organism>
<dbReference type="RefSeq" id="WP_073459733.1">
    <property type="nucleotide sequence ID" value="NZ_FRAP01000022.1"/>
</dbReference>
<dbReference type="GO" id="GO:0005524">
    <property type="term" value="F:ATP binding"/>
    <property type="evidence" value="ECO:0007669"/>
    <property type="project" value="UniProtKB-KW"/>
</dbReference>
<sequence length="364" mass="38545">MRRPLAALTLAAFLTYAFEATAGPDALYATGVGLLYTVVAIAGYLWLDTNRHRRVWAIAFVVWQLAISYAAFGLEPGTGSTLLICVLVAQTVQLLGVVPAVVIVLIAPLMHIGMDLGAGLRAAAGTVLAGAFTLVIVLLYQREQQARTELAEAHRQLRGYARQAEELATTRERNRVARDIHDGLGHHLTVVQMQVQAARAVLSADPARADAVLAKAQQQTGEALGEVRRSIAALREPRERAPLPEAVVELVAEASAAGITTGLELAGTVRELAPERSEALYRAVQEGLTNVRKHSGADAASVRLDFTAPGTVTVEVHDEGRGTVGGEPGYGLVGLRERAEALGGTLEHRSEPGSGTTLRMAVPG</sequence>
<evidence type="ECO:0000256" key="11">
    <source>
        <dbReference type="SAM" id="SignalP"/>
    </source>
</evidence>
<evidence type="ECO:0000256" key="8">
    <source>
        <dbReference type="ARBA" id="ARBA00023012"/>
    </source>
</evidence>
<dbReference type="Pfam" id="PF07730">
    <property type="entry name" value="HisKA_3"/>
    <property type="match status" value="1"/>
</dbReference>
<dbReference type="InterPro" id="IPR036890">
    <property type="entry name" value="HATPase_C_sf"/>
</dbReference>
<feature type="transmembrane region" description="Helical" evidence="10">
    <location>
        <begin position="118"/>
        <end position="140"/>
    </location>
</feature>
<dbReference type="GO" id="GO:0046983">
    <property type="term" value="F:protein dimerization activity"/>
    <property type="evidence" value="ECO:0007669"/>
    <property type="project" value="InterPro"/>
</dbReference>
<keyword evidence="10" id="KW-0812">Transmembrane</keyword>
<evidence type="ECO:0000313" key="14">
    <source>
        <dbReference type="EMBL" id="SHL26079.1"/>
    </source>
</evidence>
<dbReference type="EMBL" id="FRAP01000022">
    <property type="protein sequence ID" value="SHL26079.1"/>
    <property type="molecule type" value="Genomic_DNA"/>
</dbReference>
<feature type="signal peptide" evidence="11">
    <location>
        <begin position="1"/>
        <end position="22"/>
    </location>
</feature>
<dbReference type="InterPro" id="IPR050482">
    <property type="entry name" value="Sensor_HK_TwoCompSys"/>
</dbReference>
<name>A0A1M6Z6Y6_PSETH</name>
<keyword evidence="15" id="KW-1185">Reference proteome</keyword>
<accession>A0A1M6Z6Y6</accession>
<feature type="transmembrane region" description="Helical" evidence="10">
    <location>
        <begin position="54"/>
        <end position="74"/>
    </location>
</feature>
<keyword evidence="11" id="KW-0732">Signal</keyword>
<dbReference type="Proteomes" id="UP000184363">
    <property type="component" value="Unassembled WGS sequence"/>
</dbReference>
<dbReference type="OrthoDB" id="227596at2"/>
<proteinExistence type="predicted"/>
<comment type="catalytic activity">
    <reaction evidence="1">
        <text>ATP + protein L-histidine = ADP + protein N-phospho-L-histidine.</text>
        <dbReference type="EC" id="2.7.13.3"/>
    </reaction>
</comment>
<keyword evidence="6 14" id="KW-0418">Kinase</keyword>
<evidence type="ECO:0000256" key="4">
    <source>
        <dbReference type="ARBA" id="ARBA00022679"/>
    </source>
</evidence>
<keyword evidence="4" id="KW-0808">Transferase</keyword>
<evidence type="ECO:0000256" key="5">
    <source>
        <dbReference type="ARBA" id="ARBA00022741"/>
    </source>
</evidence>
<evidence type="ECO:0000259" key="13">
    <source>
        <dbReference type="Pfam" id="PF07730"/>
    </source>
</evidence>
<reference evidence="14 15" key="1">
    <citation type="submission" date="2016-11" db="EMBL/GenBank/DDBJ databases">
        <authorList>
            <person name="Jaros S."/>
            <person name="Januszkiewicz K."/>
            <person name="Wedrychowicz H."/>
        </authorList>
    </citation>
    <scope>NUCLEOTIDE SEQUENCE [LARGE SCALE GENOMIC DNA]</scope>
    <source>
        <strain evidence="14 15">DSM 43832</strain>
    </source>
</reference>
<keyword evidence="8" id="KW-0902">Two-component regulatory system</keyword>
<dbReference type="STRING" id="1848.SAMN05443637_122117"/>
<dbReference type="GO" id="GO:0000155">
    <property type="term" value="F:phosphorelay sensor kinase activity"/>
    <property type="evidence" value="ECO:0007669"/>
    <property type="project" value="InterPro"/>
</dbReference>
<dbReference type="InterPro" id="IPR011712">
    <property type="entry name" value="Sig_transdc_His_kin_sub3_dim/P"/>
</dbReference>
<evidence type="ECO:0000256" key="7">
    <source>
        <dbReference type="ARBA" id="ARBA00022840"/>
    </source>
</evidence>
<dbReference type="Gene3D" id="1.20.5.1930">
    <property type="match status" value="1"/>
</dbReference>
<dbReference type="PANTHER" id="PTHR24421">
    <property type="entry name" value="NITRATE/NITRITE SENSOR PROTEIN NARX-RELATED"/>
    <property type="match status" value="1"/>
</dbReference>
<feature type="domain" description="Histidine kinase/HSP90-like ATPase" evidence="12">
    <location>
        <begin position="277"/>
        <end position="363"/>
    </location>
</feature>
<keyword evidence="3" id="KW-0597">Phosphoprotein</keyword>
<keyword evidence="10" id="KW-1133">Transmembrane helix</keyword>
<evidence type="ECO:0000256" key="6">
    <source>
        <dbReference type="ARBA" id="ARBA00022777"/>
    </source>
</evidence>
<evidence type="ECO:0000313" key="15">
    <source>
        <dbReference type="Proteomes" id="UP000184363"/>
    </source>
</evidence>
<evidence type="ECO:0000256" key="2">
    <source>
        <dbReference type="ARBA" id="ARBA00012438"/>
    </source>
</evidence>
<feature type="domain" description="Signal transduction histidine kinase subgroup 3 dimerisation and phosphoacceptor" evidence="13">
    <location>
        <begin position="172"/>
        <end position="237"/>
    </location>
</feature>
<keyword evidence="5" id="KW-0547">Nucleotide-binding</keyword>
<keyword evidence="10" id="KW-0472">Membrane</keyword>
<evidence type="ECO:0000256" key="1">
    <source>
        <dbReference type="ARBA" id="ARBA00000085"/>
    </source>
</evidence>
<evidence type="ECO:0000256" key="3">
    <source>
        <dbReference type="ARBA" id="ARBA00022553"/>
    </source>
</evidence>
<dbReference type="InterPro" id="IPR003594">
    <property type="entry name" value="HATPase_dom"/>
</dbReference>
<gene>
    <name evidence="14" type="ORF">SAMN05443637_122117</name>
</gene>
<feature type="transmembrane region" description="Helical" evidence="10">
    <location>
        <begin position="27"/>
        <end position="47"/>
    </location>
</feature>
<dbReference type="AlphaFoldDB" id="A0A1M6Z6Y6"/>
<feature type="chain" id="PRO_5038981553" description="histidine kinase" evidence="11">
    <location>
        <begin position="23"/>
        <end position="364"/>
    </location>
</feature>
<feature type="transmembrane region" description="Helical" evidence="10">
    <location>
        <begin position="80"/>
        <end position="106"/>
    </location>
</feature>
<dbReference type="Pfam" id="PF02518">
    <property type="entry name" value="HATPase_c"/>
    <property type="match status" value="1"/>
</dbReference>
<dbReference type="GO" id="GO:0016020">
    <property type="term" value="C:membrane"/>
    <property type="evidence" value="ECO:0007669"/>
    <property type="project" value="InterPro"/>
</dbReference>
<keyword evidence="7" id="KW-0067">ATP-binding</keyword>
<evidence type="ECO:0000256" key="9">
    <source>
        <dbReference type="SAM" id="Coils"/>
    </source>
</evidence>
<feature type="coiled-coil region" evidence="9">
    <location>
        <begin position="143"/>
        <end position="170"/>
    </location>
</feature>
<dbReference type="Gene3D" id="3.30.565.10">
    <property type="entry name" value="Histidine kinase-like ATPase, C-terminal domain"/>
    <property type="match status" value="1"/>
</dbReference>
<evidence type="ECO:0000256" key="10">
    <source>
        <dbReference type="SAM" id="Phobius"/>
    </source>
</evidence>
<protein>
    <recommendedName>
        <fullName evidence="2">histidine kinase</fullName>
        <ecNumber evidence="2">2.7.13.3</ecNumber>
    </recommendedName>
</protein>
<dbReference type="PANTHER" id="PTHR24421:SF10">
    <property type="entry name" value="NITRATE_NITRITE SENSOR PROTEIN NARQ"/>
    <property type="match status" value="1"/>
</dbReference>
<dbReference type="SUPFAM" id="SSF55874">
    <property type="entry name" value="ATPase domain of HSP90 chaperone/DNA topoisomerase II/histidine kinase"/>
    <property type="match status" value="1"/>
</dbReference>
<dbReference type="EC" id="2.7.13.3" evidence="2"/>